<dbReference type="RefSeq" id="WP_086744821.1">
    <property type="nucleotide sequence ID" value="NZ_MWPV01000004.1"/>
</dbReference>
<dbReference type="CDD" id="cd08297">
    <property type="entry name" value="CAD3"/>
    <property type="match status" value="1"/>
</dbReference>
<keyword evidence="7" id="KW-0520">NAD</keyword>
<sequence>MKAAVTHGYKQPLEIEERPTPHIEGHDVLVKIHACGVCHTDLHACHGDWPVKATLPLVPGHEGVGEIVALGDQVSHLSIGDRVGIPWLYSACGHCEYCLSGDENLCLAQQNAGYSVDGSYAEYCKAHGDYVIKIPDNLSYVAAAPLFCAGVTTYKALKVAQIKPGDWVAIFGIGGLGHLAVQYAVAMGLNVVAIDTGADKLTLAKELGAEICLDFKTDDVVAQILALTQGGVHASICTAVSKAGFEQSYRAIRRGGKCVLVGLPPEEMPIPIFDTVLNGVSIIGSIVGTRQDLVECLDFAARGKVKAITIEKSLEDINAIFTDMIEGEINGRVVMTMA</sequence>
<evidence type="ECO:0000256" key="3">
    <source>
        <dbReference type="ARBA" id="ARBA00013190"/>
    </source>
</evidence>
<dbReference type="FunFam" id="3.40.50.720:FF:000039">
    <property type="entry name" value="Alcohol dehydrogenase AdhP"/>
    <property type="match status" value="1"/>
</dbReference>
<dbReference type="SUPFAM" id="SSF51735">
    <property type="entry name" value="NAD(P)-binding Rossmann-fold domains"/>
    <property type="match status" value="1"/>
</dbReference>
<keyword evidence="4 8" id="KW-0479">Metal-binding</keyword>
<evidence type="ECO:0000256" key="4">
    <source>
        <dbReference type="ARBA" id="ARBA00022723"/>
    </source>
</evidence>
<keyword evidence="6" id="KW-0560">Oxidoreductase</keyword>
<dbReference type="Proteomes" id="UP000194841">
    <property type="component" value="Unassembled WGS sequence"/>
</dbReference>
<keyword evidence="11" id="KW-1185">Reference proteome</keyword>
<gene>
    <name evidence="10" type="ORF">B1199_14460</name>
</gene>
<dbReference type="EC" id="1.1.1.1" evidence="3"/>
<dbReference type="Pfam" id="PF00107">
    <property type="entry name" value="ADH_zinc_N"/>
    <property type="match status" value="1"/>
</dbReference>
<dbReference type="InterPro" id="IPR002328">
    <property type="entry name" value="ADH_Zn_CS"/>
</dbReference>
<reference evidence="10 11" key="1">
    <citation type="submission" date="2017-02" db="EMBL/GenBank/DDBJ databases">
        <title>Pseudoalteromonas ulvae TC14 Genome.</title>
        <authorList>
            <person name="Molmeret M."/>
        </authorList>
    </citation>
    <scope>NUCLEOTIDE SEQUENCE [LARGE SCALE GENOMIC DNA]</scope>
    <source>
        <strain evidence="10">TC14</strain>
    </source>
</reference>
<evidence type="ECO:0000313" key="11">
    <source>
        <dbReference type="Proteomes" id="UP000194841"/>
    </source>
</evidence>
<evidence type="ECO:0000256" key="5">
    <source>
        <dbReference type="ARBA" id="ARBA00022833"/>
    </source>
</evidence>
<keyword evidence="5 8" id="KW-0862">Zinc</keyword>
<comment type="similarity">
    <text evidence="2 8">Belongs to the zinc-containing alcohol dehydrogenase family.</text>
</comment>
<dbReference type="FunFam" id="3.90.180.10:FF:000002">
    <property type="entry name" value="Alcohol dehydrogenase AdhP"/>
    <property type="match status" value="1"/>
</dbReference>
<dbReference type="NCBIfam" id="NF006940">
    <property type="entry name" value="PRK09422.1"/>
    <property type="match status" value="1"/>
</dbReference>
<evidence type="ECO:0000256" key="1">
    <source>
        <dbReference type="ARBA" id="ARBA00001947"/>
    </source>
</evidence>
<proteinExistence type="inferred from homology"/>
<dbReference type="SUPFAM" id="SSF50129">
    <property type="entry name" value="GroES-like"/>
    <property type="match status" value="1"/>
</dbReference>
<dbReference type="PROSITE" id="PS00059">
    <property type="entry name" value="ADH_ZINC"/>
    <property type="match status" value="1"/>
</dbReference>
<organism evidence="10 11">
    <name type="scientific">Pseudoalteromonas ulvae</name>
    <dbReference type="NCBI Taxonomy" id="107327"/>
    <lineage>
        <taxon>Bacteria</taxon>
        <taxon>Pseudomonadati</taxon>
        <taxon>Pseudomonadota</taxon>
        <taxon>Gammaproteobacteria</taxon>
        <taxon>Alteromonadales</taxon>
        <taxon>Pseudoalteromonadaceae</taxon>
        <taxon>Pseudoalteromonas</taxon>
    </lineage>
</organism>
<dbReference type="OrthoDB" id="9770544at2"/>
<feature type="domain" description="Enoyl reductase (ER)" evidence="9">
    <location>
        <begin position="8"/>
        <end position="335"/>
    </location>
</feature>
<protein>
    <recommendedName>
        <fullName evidence="3">alcohol dehydrogenase</fullName>
        <ecNumber evidence="3">1.1.1.1</ecNumber>
    </recommendedName>
</protein>
<dbReference type="InterPro" id="IPR013154">
    <property type="entry name" value="ADH-like_N"/>
</dbReference>
<dbReference type="GO" id="GO:0004022">
    <property type="term" value="F:alcohol dehydrogenase (NAD+) activity"/>
    <property type="evidence" value="ECO:0007669"/>
    <property type="project" value="UniProtKB-EC"/>
</dbReference>
<dbReference type="Pfam" id="PF08240">
    <property type="entry name" value="ADH_N"/>
    <property type="match status" value="1"/>
</dbReference>
<dbReference type="Gene3D" id="3.90.180.10">
    <property type="entry name" value="Medium-chain alcohol dehydrogenases, catalytic domain"/>
    <property type="match status" value="1"/>
</dbReference>
<dbReference type="PANTHER" id="PTHR42940">
    <property type="entry name" value="ALCOHOL DEHYDROGENASE 1-RELATED"/>
    <property type="match status" value="1"/>
</dbReference>
<dbReference type="Gene3D" id="3.40.50.720">
    <property type="entry name" value="NAD(P)-binding Rossmann-like Domain"/>
    <property type="match status" value="1"/>
</dbReference>
<evidence type="ECO:0000256" key="8">
    <source>
        <dbReference type="RuleBase" id="RU361277"/>
    </source>
</evidence>
<dbReference type="AlphaFoldDB" id="A0A244CP39"/>
<comment type="caution">
    <text evidence="10">The sequence shown here is derived from an EMBL/GenBank/DDBJ whole genome shotgun (WGS) entry which is preliminary data.</text>
</comment>
<name>A0A244CP39_PSEDV</name>
<dbReference type="InterPro" id="IPR036291">
    <property type="entry name" value="NAD(P)-bd_dom_sf"/>
</dbReference>
<dbReference type="SMART" id="SM00829">
    <property type="entry name" value="PKS_ER"/>
    <property type="match status" value="1"/>
</dbReference>
<dbReference type="InterPro" id="IPR013149">
    <property type="entry name" value="ADH-like_C"/>
</dbReference>
<evidence type="ECO:0000256" key="7">
    <source>
        <dbReference type="ARBA" id="ARBA00023027"/>
    </source>
</evidence>
<evidence type="ECO:0000256" key="6">
    <source>
        <dbReference type="ARBA" id="ARBA00023002"/>
    </source>
</evidence>
<dbReference type="InterPro" id="IPR011032">
    <property type="entry name" value="GroES-like_sf"/>
</dbReference>
<dbReference type="EMBL" id="MWPV01000004">
    <property type="protein sequence ID" value="OUL57364.1"/>
    <property type="molecule type" value="Genomic_DNA"/>
</dbReference>
<evidence type="ECO:0000259" key="9">
    <source>
        <dbReference type="SMART" id="SM00829"/>
    </source>
</evidence>
<dbReference type="PANTHER" id="PTHR42940:SF8">
    <property type="entry name" value="VACUOLAR PROTEIN SORTING-ASSOCIATED PROTEIN 11"/>
    <property type="match status" value="1"/>
</dbReference>
<accession>A0A244CP39</accession>
<dbReference type="InterPro" id="IPR020843">
    <property type="entry name" value="ER"/>
</dbReference>
<dbReference type="GO" id="GO:0008270">
    <property type="term" value="F:zinc ion binding"/>
    <property type="evidence" value="ECO:0007669"/>
    <property type="project" value="InterPro"/>
</dbReference>
<comment type="cofactor">
    <cofactor evidence="1 8">
        <name>Zn(2+)</name>
        <dbReference type="ChEBI" id="CHEBI:29105"/>
    </cofactor>
</comment>
<evidence type="ECO:0000256" key="2">
    <source>
        <dbReference type="ARBA" id="ARBA00008072"/>
    </source>
</evidence>
<evidence type="ECO:0000313" key="10">
    <source>
        <dbReference type="EMBL" id="OUL57364.1"/>
    </source>
</evidence>